<dbReference type="InterPro" id="IPR008538">
    <property type="entry name" value="Uma2"/>
</dbReference>
<dbReference type="Pfam" id="PF05685">
    <property type="entry name" value="Uma2"/>
    <property type="match status" value="1"/>
</dbReference>
<dbReference type="CDD" id="cd06260">
    <property type="entry name" value="DUF820-like"/>
    <property type="match status" value="1"/>
</dbReference>
<dbReference type="Gene3D" id="3.90.1570.10">
    <property type="entry name" value="tt1808, chain A"/>
    <property type="match status" value="1"/>
</dbReference>
<dbReference type="GO" id="GO:0004519">
    <property type="term" value="F:endonuclease activity"/>
    <property type="evidence" value="ECO:0007669"/>
    <property type="project" value="UniProtKB-KW"/>
</dbReference>
<dbReference type="RefSeq" id="WP_184214697.1">
    <property type="nucleotide sequence ID" value="NZ_JACHIP010000002.1"/>
</dbReference>
<proteinExistence type="predicted"/>
<accession>A0A7W7ZB52</accession>
<sequence>MAAASTTAVSSLISIEQYLNTDYRPDVDYVDGYIEERNLGEFDHGDLQLEIGTLLRIRQKEWAIRVVTETRMRVSPTRVRIPDVCVIEAGRKREPVILHPPLLCIEVLSPRDSLKAMRKRSQDYLDMGVPQIWIFDPSTRTAHICTSSRMTGHTDGILKLPGTQVELSVTEVFATLDA</sequence>
<keyword evidence="2" id="KW-0378">Hydrolase</keyword>
<protein>
    <submittedName>
        <fullName evidence="2">Uma2 family endonuclease</fullName>
    </submittedName>
</protein>
<dbReference type="InterPro" id="IPR011335">
    <property type="entry name" value="Restrct_endonuc-II-like"/>
</dbReference>
<keyword evidence="2" id="KW-0540">Nuclease</keyword>
<keyword evidence="3" id="KW-1185">Reference proteome</keyword>
<evidence type="ECO:0000259" key="1">
    <source>
        <dbReference type="Pfam" id="PF05685"/>
    </source>
</evidence>
<evidence type="ECO:0000313" key="3">
    <source>
        <dbReference type="Proteomes" id="UP000540989"/>
    </source>
</evidence>
<comment type="caution">
    <text evidence="2">The sequence shown here is derived from an EMBL/GenBank/DDBJ whole genome shotgun (WGS) entry which is preliminary data.</text>
</comment>
<dbReference type="AlphaFoldDB" id="A0A7W7ZB52"/>
<gene>
    <name evidence="2" type="ORF">HDF16_001318</name>
</gene>
<dbReference type="PANTHER" id="PTHR34107:SF1">
    <property type="entry name" value="SLL0198 PROTEIN"/>
    <property type="match status" value="1"/>
</dbReference>
<keyword evidence="2" id="KW-0255">Endonuclease</keyword>
<dbReference type="SUPFAM" id="SSF52980">
    <property type="entry name" value="Restriction endonuclease-like"/>
    <property type="match status" value="1"/>
</dbReference>
<organism evidence="2 3">
    <name type="scientific">Granulicella aggregans</name>
    <dbReference type="NCBI Taxonomy" id="474949"/>
    <lineage>
        <taxon>Bacteria</taxon>
        <taxon>Pseudomonadati</taxon>
        <taxon>Acidobacteriota</taxon>
        <taxon>Terriglobia</taxon>
        <taxon>Terriglobales</taxon>
        <taxon>Acidobacteriaceae</taxon>
        <taxon>Granulicella</taxon>
    </lineage>
</organism>
<dbReference type="EMBL" id="JACHIP010000002">
    <property type="protein sequence ID" value="MBB5056633.1"/>
    <property type="molecule type" value="Genomic_DNA"/>
</dbReference>
<dbReference type="PANTHER" id="PTHR34107">
    <property type="entry name" value="SLL0198 PROTEIN-RELATED"/>
    <property type="match status" value="1"/>
</dbReference>
<evidence type="ECO:0000313" key="2">
    <source>
        <dbReference type="EMBL" id="MBB5056633.1"/>
    </source>
</evidence>
<name>A0A7W7ZB52_9BACT</name>
<feature type="domain" description="Putative restriction endonuclease" evidence="1">
    <location>
        <begin position="23"/>
        <end position="148"/>
    </location>
</feature>
<dbReference type="InterPro" id="IPR012296">
    <property type="entry name" value="Nuclease_put_TT1808"/>
</dbReference>
<reference evidence="2 3" key="1">
    <citation type="submission" date="2020-08" db="EMBL/GenBank/DDBJ databases">
        <title>Genomic Encyclopedia of Type Strains, Phase IV (KMG-V): Genome sequencing to study the core and pangenomes of soil and plant-associated prokaryotes.</title>
        <authorList>
            <person name="Whitman W."/>
        </authorList>
    </citation>
    <scope>NUCLEOTIDE SEQUENCE [LARGE SCALE GENOMIC DNA]</scope>
    <source>
        <strain evidence="2 3">M8UP14</strain>
    </source>
</reference>
<dbReference type="Proteomes" id="UP000540989">
    <property type="component" value="Unassembled WGS sequence"/>
</dbReference>